<dbReference type="InterPro" id="IPR006158">
    <property type="entry name" value="Cobalamin-bd"/>
</dbReference>
<keyword evidence="2" id="KW-0949">S-adenosyl-L-methionine</keyword>
<dbReference type="GO" id="GO:0005829">
    <property type="term" value="C:cytosol"/>
    <property type="evidence" value="ECO:0007669"/>
    <property type="project" value="TreeGrafter"/>
</dbReference>
<dbReference type="InterPro" id="IPR023404">
    <property type="entry name" value="rSAM_horseshoe"/>
</dbReference>
<dbReference type="PANTHER" id="PTHR43409:SF16">
    <property type="entry name" value="SLR0320 PROTEIN"/>
    <property type="match status" value="1"/>
</dbReference>
<evidence type="ECO:0000256" key="3">
    <source>
        <dbReference type="ARBA" id="ARBA00022723"/>
    </source>
</evidence>
<keyword evidence="5" id="KW-0411">Iron-sulfur</keyword>
<keyword evidence="9" id="KW-1185">Reference proteome</keyword>
<dbReference type="SFLD" id="SFLDG01082">
    <property type="entry name" value="B12-binding_domain_containing"/>
    <property type="match status" value="1"/>
</dbReference>
<evidence type="ECO:0000256" key="4">
    <source>
        <dbReference type="ARBA" id="ARBA00023004"/>
    </source>
</evidence>
<evidence type="ECO:0000256" key="2">
    <source>
        <dbReference type="ARBA" id="ARBA00022691"/>
    </source>
</evidence>
<feature type="domain" description="Radical SAM core" evidence="7">
    <location>
        <begin position="182"/>
        <end position="408"/>
    </location>
</feature>
<dbReference type="SFLD" id="SFLDS00029">
    <property type="entry name" value="Radical_SAM"/>
    <property type="match status" value="1"/>
</dbReference>
<dbReference type="EMBL" id="FO203427">
    <property type="protein sequence ID" value="CCH49929.1"/>
    <property type="molecule type" value="Genomic_DNA"/>
</dbReference>
<keyword evidence="4" id="KW-0408">Iron</keyword>
<dbReference type="Gene3D" id="3.40.50.280">
    <property type="entry name" value="Cobalamin-binding domain"/>
    <property type="match status" value="1"/>
</dbReference>
<evidence type="ECO:0000256" key="1">
    <source>
        <dbReference type="ARBA" id="ARBA00001966"/>
    </source>
</evidence>
<organism evidence="8 9">
    <name type="scientific">Pseudodesulfovibrio piezophilus (strain DSM 21447 / JCM 15486 / C1TLV30)</name>
    <name type="common">Desulfovibrio piezophilus</name>
    <dbReference type="NCBI Taxonomy" id="1322246"/>
    <lineage>
        <taxon>Bacteria</taxon>
        <taxon>Pseudomonadati</taxon>
        <taxon>Thermodesulfobacteriota</taxon>
        <taxon>Desulfovibrionia</taxon>
        <taxon>Desulfovibrionales</taxon>
        <taxon>Desulfovibrionaceae</taxon>
    </lineage>
</organism>
<dbReference type="InterPro" id="IPR007197">
    <property type="entry name" value="rSAM"/>
</dbReference>
<dbReference type="eggNOG" id="COG1032">
    <property type="taxonomic scope" value="Bacteria"/>
</dbReference>
<name>M1WS31_PSEP2</name>
<dbReference type="Proteomes" id="UP000011724">
    <property type="component" value="Chromosome"/>
</dbReference>
<dbReference type="SUPFAM" id="SSF102114">
    <property type="entry name" value="Radical SAM enzymes"/>
    <property type="match status" value="1"/>
</dbReference>
<accession>M1WS31</accession>
<dbReference type="InterPro" id="IPR051198">
    <property type="entry name" value="BchE-like"/>
</dbReference>
<dbReference type="OrthoDB" id="9804952at2"/>
<evidence type="ECO:0000259" key="6">
    <source>
        <dbReference type="PROSITE" id="PS51332"/>
    </source>
</evidence>
<feature type="domain" description="B12-binding" evidence="6">
    <location>
        <begin position="7"/>
        <end position="140"/>
    </location>
</feature>
<dbReference type="SMART" id="SM00729">
    <property type="entry name" value="Elp3"/>
    <property type="match status" value="1"/>
</dbReference>
<reference evidence="9" key="2">
    <citation type="journal article" date="2013" name="Stand. Genomic Sci.">
        <title>Complete genome sequence of Desulfocapsa sulfexigens, a marine deltaproteobacterium specialized in disproportionating inorganic sulfur compounds.</title>
        <authorList>
            <person name="Finster K.W."/>
            <person name="Kjeldsen K.U."/>
            <person name="Kube M."/>
            <person name="Reinhardt R."/>
            <person name="Mussmann M."/>
            <person name="Amann R."/>
            <person name="Schreiber L."/>
        </authorList>
    </citation>
    <scope>NUCLEOTIDE SEQUENCE [LARGE SCALE GENOMIC DNA]</scope>
    <source>
        <strain evidence="9">DSM 10523 / SB164P1</strain>
    </source>
</reference>
<evidence type="ECO:0000313" key="9">
    <source>
        <dbReference type="Proteomes" id="UP000011724"/>
    </source>
</evidence>
<dbReference type="InterPro" id="IPR006638">
    <property type="entry name" value="Elp3/MiaA/NifB-like_rSAM"/>
</dbReference>
<dbReference type="GO" id="GO:0051536">
    <property type="term" value="F:iron-sulfur cluster binding"/>
    <property type="evidence" value="ECO:0007669"/>
    <property type="project" value="UniProtKB-KW"/>
</dbReference>
<evidence type="ECO:0000259" key="7">
    <source>
        <dbReference type="PROSITE" id="PS51918"/>
    </source>
</evidence>
<dbReference type="Pfam" id="PF02310">
    <property type="entry name" value="B12-binding"/>
    <property type="match status" value="1"/>
</dbReference>
<dbReference type="PATRIC" id="fig|879567.3.peg.2888"/>
<gene>
    <name evidence="8" type="ordered locus">BN4_12696</name>
</gene>
<reference evidence="8 9" key="1">
    <citation type="journal article" date="2013" name="PLoS ONE">
        <title>The first genomic and proteomic characterization of a deep-sea sulfate reducer: insights into the piezophilic lifestyle of Desulfovibrio piezophilus.</title>
        <authorList>
            <person name="Pradel N."/>
            <person name="Ji B."/>
            <person name="Gimenez G."/>
            <person name="Talla E."/>
            <person name="Lenoble P."/>
            <person name="Garel M."/>
            <person name="Tamburini C."/>
            <person name="Fourquet P."/>
            <person name="Lebrun R."/>
            <person name="Bertin P."/>
            <person name="Denis Y."/>
            <person name="Pophillat M."/>
            <person name="Barbe V."/>
            <person name="Ollivier B."/>
            <person name="Dolla A."/>
        </authorList>
    </citation>
    <scope>NUCLEOTIDE SEQUENCE [LARGE SCALE GENOMIC DNA]</scope>
    <source>
        <strain evidence="9">DSM 10523 / SB164P1</strain>
    </source>
</reference>
<dbReference type="PANTHER" id="PTHR43409">
    <property type="entry name" value="ANAEROBIC MAGNESIUM-PROTOPORPHYRIN IX MONOMETHYL ESTER CYCLASE-RELATED"/>
    <property type="match status" value="1"/>
</dbReference>
<dbReference type="InterPro" id="IPR058240">
    <property type="entry name" value="rSAM_sf"/>
</dbReference>
<dbReference type="Pfam" id="PF04055">
    <property type="entry name" value="Radical_SAM"/>
    <property type="match status" value="1"/>
</dbReference>
<dbReference type="HOGENOM" id="CLU_412649_0_0_7"/>
<proteinExistence type="predicted"/>
<dbReference type="GO" id="GO:0031419">
    <property type="term" value="F:cobalamin binding"/>
    <property type="evidence" value="ECO:0007669"/>
    <property type="project" value="InterPro"/>
</dbReference>
<dbReference type="STRING" id="1322246.BN4_12696"/>
<dbReference type="PROSITE" id="PS51332">
    <property type="entry name" value="B12_BINDING"/>
    <property type="match status" value="1"/>
</dbReference>
<dbReference type="RefSeq" id="WP_015415971.1">
    <property type="nucleotide sequence ID" value="NC_020409.1"/>
</dbReference>
<protein>
    <submittedName>
        <fullName evidence="8">Uncharacterized protein</fullName>
    </submittedName>
</protein>
<dbReference type="PROSITE" id="PS51918">
    <property type="entry name" value="RADICAL_SAM"/>
    <property type="match status" value="1"/>
</dbReference>
<dbReference type="AlphaFoldDB" id="M1WS31"/>
<evidence type="ECO:0000256" key="5">
    <source>
        <dbReference type="ARBA" id="ARBA00023014"/>
    </source>
</evidence>
<dbReference type="GO" id="GO:0046872">
    <property type="term" value="F:metal ion binding"/>
    <property type="evidence" value="ECO:0007669"/>
    <property type="project" value="UniProtKB-KW"/>
</dbReference>
<dbReference type="KEGG" id="dpi:BN4_12696"/>
<keyword evidence="3" id="KW-0479">Metal-binding</keyword>
<sequence>MKKKIYIADLVHNTLPGNYSVPLNAASLAAYLSTQGTPPPVTLFKYTADLLDAVKQASPAVVGLSMYEWNWNLSVSVAKRIKQLSPATHISVGGPSIENDLTFLTNFLTKNPAIDSAIVFEGEMAFANIVKDITSPSNQLNTLHPGVAFLRHGNLCYRPPQLFDDLSHLPSPYLAGYLDSFLDQGLIPLFESNRGCPYSCSYCAWGISFLNQTRKFPMERILAEIDYVGTKFPTLPTYILADGNFGIFKRDIQIAKALRSIKDVNPILQRIVFWSSKNNAETNYEIVKLLGEGERVLLAVQSLDPVVQENIGRRNIQQDDLKDYLSTYKKKHIQVGTDLIGGLPGETYANHLKTLEKCFELGFDVIGDRTLLFLPGTQLNLEEERKKYQYQTSFRLKSGCYGEYQGIKVVECEEVASGSKDMSPNEFKSMRLLQCLVGFCWNSGHLKPFLSNLHHTNKINPIHVLNSLVEKITELKGTETRLGHFARDIINSLDTELHPSRDALIKKHTKEPHWGRLLSGGFSKLYFKVVSRLLYDRKLLLDFLSLIFSATEELSSQKVSPAFQKVTENSFIDPLTVYNKLPGCTHKILPFPHPSNFKTTELEYLRPFLDLENRSTITLYKDEKVCSAVRALLKKYEFEKNPQYAVEKVLETYQNAFCFELKACD</sequence>
<evidence type="ECO:0000313" key="8">
    <source>
        <dbReference type="EMBL" id="CCH49929.1"/>
    </source>
</evidence>
<dbReference type="GO" id="GO:0003824">
    <property type="term" value="F:catalytic activity"/>
    <property type="evidence" value="ECO:0007669"/>
    <property type="project" value="InterPro"/>
</dbReference>
<dbReference type="Gene3D" id="3.80.30.20">
    <property type="entry name" value="tm_1862 like domain"/>
    <property type="match status" value="1"/>
</dbReference>
<comment type="cofactor">
    <cofactor evidence="1">
        <name>[4Fe-4S] cluster</name>
        <dbReference type="ChEBI" id="CHEBI:49883"/>
    </cofactor>
</comment>